<accession>A0A4Y1YS79</accession>
<organism evidence="1 2">
    <name type="scientific">Nitrosomonas stercoris</name>
    <dbReference type="NCBI Taxonomy" id="1444684"/>
    <lineage>
        <taxon>Bacteria</taxon>
        <taxon>Pseudomonadati</taxon>
        <taxon>Pseudomonadota</taxon>
        <taxon>Betaproteobacteria</taxon>
        <taxon>Nitrosomonadales</taxon>
        <taxon>Nitrosomonadaceae</taxon>
        <taxon>Nitrosomonas</taxon>
    </lineage>
</organism>
<keyword evidence="2" id="KW-1185">Reference proteome</keyword>
<geneLocation type="plasmid" evidence="2">
    <name>1 dna</name>
</geneLocation>
<gene>
    <name evidence="1" type="ORF">Nstercoris_02282</name>
</gene>
<dbReference type="KEGG" id="nst:Nstercoris_02282"/>
<evidence type="ECO:0000313" key="2">
    <source>
        <dbReference type="Proteomes" id="UP000316473"/>
    </source>
</evidence>
<sequence>MKRLFESGADQKFTERAKLRLRLAAGLIGGRERTLKLNRANFYPEMLEVIKRQTPERREYIKSLVDWLEDYENTIQAEKLSIQAPKK</sequence>
<dbReference type="EMBL" id="AP019756">
    <property type="protein sequence ID" value="BBL36003.1"/>
    <property type="molecule type" value="Genomic_DNA"/>
</dbReference>
<dbReference type="Proteomes" id="UP000316473">
    <property type="component" value="Plasmid plasmid 1"/>
</dbReference>
<evidence type="ECO:0000313" key="1">
    <source>
        <dbReference type="EMBL" id="BBL36003.1"/>
    </source>
</evidence>
<proteinExistence type="predicted"/>
<keyword evidence="1" id="KW-0614">Plasmid</keyword>
<name>A0A4Y1YS79_9PROT</name>
<dbReference type="AlphaFoldDB" id="A0A4Y1YS79"/>
<protein>
    <submittedName>
        <fullName evidence="1">Uncharacterized protein</fullName>
    </submittedName>
</protein>
<reference evidence="1 2" key="1">
    <citation type="submission" date="2019-06" db="EMBL/GenBank/DDBJ databases">
        <title>Nitrosomonas stercoris KYUHI-S whole genome shotgun sequence.</title>
        <authorList>
            <person name="Nakagawa T."/>
            <person name="Tsuchiya Y."/>
            <person name="Takahashi R."/>
        </authorList>
    </citation>
    <scope>NUCLEOTIDE SEQUENCE [LARGE SCALE GENOMIC DNA]</scope>
    <source>
        <strain evidence="1 2">KYUHI-S</strain>
        <plasmid evidence="2">1 dna</plasmid>
    </source>
</reference>